<reference evidence="2" key="1">
    <citation type="submission" date="2020-11" db="EMBL/GenBank/DDBJ databases">
        <authorList>
            <consortium name="DOE Joint Genome Institute"/>
            <person name="Ahrendt S."/>
            <person name="Riley R."/>
            <person name="Andreopoulos W."/>
            <person name="Labutti K."/>
            <person name="Pangilinan J."/>
            <person name="Ruiz-Duenas F.J."/>
            <person name="Barrasa J.M."/>
            <person name="Sanchez-Garcia M."/>
            <person name="Camarero S."/>
            <person name="Miyauchi S."/>
            <person name="Serrano A."/>
            <person name="Linde D."/>
            <person name="Babiker R."/>
            <person name="Drula E."/>
            <person name="Ayuso-Fernandez I."/>
            <person name="Pacheco R."/>
            <person name="Padilla G."/>
            <person name="Ferreira P."/>
            <person name="Barriuso J."/>
            <person name="Kellner H."/>
            <person name="Castanera R."/>
            <person name="Alfaro M."/>
            <person name="Ramirez L."/>
            <person name="Pisabarro A.G."/>
            <person name="Kuo A."/>
            <person name="Tritt A."/>
            <person name="Lipzen A."/>
            <person name="He G."/>
            <person name="Yan M."/>
            <person name="Ng V."/>
            <person name="Cullen D."/>
            <person name="Martin F."/>
            <person name="Rosso M.-N."/>
            <person name="Henrissat B."/>
            <person name="Hibbett D."/>
            <person name="Martinez A.T."/>
            <person name="Grigoriev I.V."/>
        </authorList>
    </citation>
    <scope>NUCLEOTIDE SEQUENCE</scope>
    <source>
        <strain evidence="2">CIRM-BRFM 674</strain>
    </source>
</reference>
<dbReference type="OrthoDB" id="3056775at2759"/>
<name>A0A9P5YSG6_9AGAR</name>
<proteinExistence type="predicted"/>
<keyword evidence="1" id="KW-1133">Transmembrane helix</keyword>
<evidence type="ECO:0000313" key="3">
    <source>
        <dbReference type="Proteomes" id="UP000807469"/>
    </source>
</evidence>
<gene>
    <name evidence="2" type="ORF">BDN70DRAFT_959932</name>
</gene>
<keyword evidence="3" id="KW-1185">Reference proteome</keyword>
<organism evidence="2 3">
    <name type="scientific">Pholiota conissans</name>
    <dbReference type="NCBI Taxonomy" id="109636"/>
    <lineage>
        <taxon>Eukaryota</taxon>
        <taxon>Fungi</taxon>
        <taxon>Dikarya</taxon>
        <taxon>Basidiomycota</taxon>
        <taxon>Agaricomycotina</taxon>
        <taxon>Agaricomycetes</taxon>
        <taxon>Agaricomycetidae</taxon>
        <taxon>Agaricales</taxon>
        <taxon>Agaricineae</taxon>
        <taxon>Strophariaceae</taxon>
        <taxon>Pholiota</taxon>
    </lineage>
</organism>
<feature type="transmembrane region" description="Helical" evidence="1">
    <location>
        <begin position="188"/>
        <end position="214"/>
    </location>
</feature>
<comment type="caution">
    <text evidence="2">The sequence shown here is derived from an EMBL/GenBank/DDBJ whole genome shotgun (WGS) entry which is preliminary data.</text>
</comment>
<keyword evidence="1" id="KW-0812">Transmembrane</keyword>
<evidence type="ECO:0000256" key="1">
    <source>
        <dbReference type="SAM" id="Phobius"/>
    </source>
</evidence>
<evidence type="ECO:0000313" key="2">
    <source>
        <dbReference type="EMBL" id="KAF9474619.1"/>
    </source>
</evidence>
<sequence length="258" mass="28577">MLPGMQSPDPEATSQRVPVSISKDSTLASLRRCIVRAGSKFATLLAPKVLTRILTFGISERYYNTRKFSPTLSLELLEVQPHPQHNEDANAKWDEVVMNFHDEWKIVSVGCGIGIPLSVGLLQIDSILQSTMGRTTAIMTFILSGAGFILAASFLIMIRVNTRREERRCPSLWIEASRDFDHVVSIEFWTILAMPLCLFIWSAIFCAVTVLSLAWSGTNDNIIPGGGTSTLTGIWLLTFTLLMIGPVYRAITFVLQLG</sequence>
<feature type="transmembrane region" description="Helical" evidence="1">
    <location>
        <begin position="234"/>
        <end position="255"/>
    </location>
</feature>
<protein>
    <submittedName>
        <fullName evidence="2">Uncharacterized protein</fullName>
    </submittedName>
</protein>
<feature type="transmembrane region" description="Helical" evidence="1">
    <location>
        <begin position="136"/>
        <end position="158"/>
    </location>
</feature>
<keyword evidence="1" id="KW-0472">Membrane</keyword>
<dbReference type="Proteomes" id="UP000807469">
    <property type="component" value="Unassembled WGS sequence"/>
</dbReference>
<dbReference type="EMBL" id="MU155370">
    <property type="protein sequence ID" value="KAF9474619.1"/>
    <property type="molecule type" value="Genomic_DNA"/>
</dbReference>
<accession>A0A9P5YSG6</accession>
<dbReference type="AlphaFoldDB" id="A0A9P5YSG6"/>